<accession>A0A7J8MEX8</accession>
<comment type="caution">
    <text evidence="2">The sequence shown here is derived from an EMBL/GenBank/DDBJ whole genome shotgun (WGS) entry which is preliminary data.</text>
</comment>
<dbReference type="Pfam" id="PF05755">
    <property type="entry name" value="REF"/>
    <property type="match status" value="1"/>
</dbReference>
<dbReference type="PANTHER" id="PTHR33732:SF3">
    <property type="entry name" value="OS07G0671800 PROTEIN"/>
    <property type="match status" value="1"/>
</dbReference>
<dbReference type="AlphaFoldDB" id="A0A7J8MEX8"/>
<proteinExistence type="inferred from homology"/>
<evidence type="ECO:0000313" key="3">
    <source>
        <dbReference type="Proteomes" id="UP000593572"/>
    </source>
</evidence>
<comment type="similarity">
    <text evidence="1">Belongs to the REF/SRPP family.</text>
</comment>
<name>A0A7J8MEX8_9ROSI</name>
<dbReference type="Proteomes" id="UP000593572">
    <property type="component" value="Unassembled WGS sequence"/>
</dbReference>
<dbReference type="EMBL" id="JABEZX010000008">
    <property type="protein sequence ID" value="MBA0563102.1"/>
    <property type="molecule type" value="Genomic_DNA"/>
</dbReference>
<evidence type="ECO:0008006" key="4">
    <source>
        <dbReference type="Google" id="ProtNLM"/>
    </source>
</evidence>
<keyword evidence="3" id="KW-1185">Reference proteome</keyword>
<gene>
    <name evidence="2" type="ORF">Golob_008103</name>
</gene>
<evidence type="ECO:0000256" key="1">
    <source>
        <dbReference type="ARBA" id="ARBA00009737"/>
    </source>
</evidence>
<dbReference type="InterPro" id="IPR008802">
    <property type="entry name" value="REF"/>
</dbReference>
<reference evidence="2 3" key="1">
    <citation type="journal article" date="2019" name="Genome Biol. Evol.">
        <title>Insights into the evolution of the New World diploid cottons (Gossypium, subgenus Houzingenia) based on genome sequencing.</title>
        <authorList>
            <person name="Grover C.E."/>
            <person name="Arick M.A. 2nd"/>
            <person name="Thrash A."/>
            <person name="Conover J.L."/>
            <person name="Sanders W.S."/>
            <person name="Peterson D.G."/>
            <person name="Frelichowski J.E."/>
            <person name="Scheffler J.A."/>
            <person name="Scheffler B.E."/>
            <person name="Wendel J.F."/>
        </authorList>
    </citation>
    <scope>NUCLEOTIDE SEQUENCE [LARGE SCALE GENOMIC DNA]</scope>
    <source>
        <strain evidence="2">157</strain>
        <tissue evidence="2">Leaf</tissue>
    </source>
</reference>
<sequence>MLLLSLIIDANLKQSTEVESTAKLTAEIEANLENIQKKLKHLYFVQVASIYTVVCVSRMHEYTKENSGPLKSRVQTVEEIVKTVIGPFDDKFRNVLFELFKIFYRKVDELLSPFECHVPSVVKHASSQARTVASKVQRVRVVDTAKSITRNVYTNYGPTAKEMYDKYEVVAKQYPVFTWRTLNRLSLSPQVAQVVVPTNAYWLKKYNQVVQQSGEKWCVVAAYLPLGPNDIITKVFMDNRGAPVISSNGESI</sequence>
<protein>
    <recommendedName>
        <fullName evidence="4">Stress-related protein</fullName>
    </recommendedName>
</protein>
<evidence type="ECO:0000313" key="2">
    <source>
        <dbReference type="EMBL" id="MBA0563102.1"/>
    </source>
</evidence>
<organism evidence="2 3">
    <name type="scientific">Gossypium lobatum</name>
    <dbReference type="NCBI Taxonomy" id="34289"/>
    <lineage>
        <taxon>Eukaryota</taxon>
        <taxon>Viridiplantae</taxon>
        <taxon>Streptophyta</taxon>
        <taxon>Embryophyta</taxon>
        <taxon>Tracheophyta</taxon>
        <taxon>Spermatophyta</taxon>
        <taxon>Magnoliopsida</taxon>
        <taxon>eudicotyledons</taxon>
        <taxon>Gunneridae</taxon>
        <taxon>Pentapetalae</taxon>
        <taxon>rosids</taxon>
        <taxon>malvids</taxon>
        <taxon>Malvales</taxon>
        <taxon>Malvaceae</taxon>
        <taxon>Malvoideae</taxon>
        <taxon>Gossypium</taxon>
    </lineage>
</organism>
<dbReference type="PANTHER" id="PTHR33732">
    <property type="entry name" value="REF/SRPP-LIKE PROTEIN OS05G0151300/LOC_OS05G05940"/>
    <property type="match status" value="1"/>
</dbReference>